<organism evidence="3 4">
    <name type="scientific">Tessaracoccus palaemonis</name>
    <dbReference type="NCBI Taxonomy" id="2829499"/>
    <lineage>
        <taxon>Bacteria</taxon>
        <taxon>Bacillati</taxon>
        <taxon>Actinomycetota</taxon>
        <taxon>Actinomycetes</taxon>
        <taxon>Propionibacteriales</taxon>
        <taxon>Propionibacteriaceae</taxon>
        <taxon>Tessaracoccus</taxon>
    </lineage>
</organism>
<keyword evidence="4" id="KW-1185">Reference proteome</keyword>
<comment type="similarity">
    <text evidence="1">Belongs to the Rv1128c/1148c/1588c/1702c/1945/3466 family.</text>
</comment>
<dbReference type="InterPro" id="IPR003615">
    <property type="entry name" value="HNH_nuc"/>
</dbReference>
<dbReference type="CDD" id="cd00085">
    <property type="entry name" value="HNHc"/>
    <property type="match status" value="1"/>
</dbReference>
<dbReference type="Pfam" id="PF01844">
    <property type="entry name" value="HNH"/>
    <property type="match status" value="1"/>
</dbReference>
<dbReference type="SMART" id="SM00507">
    <property type="entry name" value="HNHc"/>
    <property type="match status" value="1"/>
</dbReference>
<dbReference type="InterPro" id="IPR002711">
    <property type="entry name" value="HNH"/>
</dbReference>
<dbReference type="Proteomes" id="UP000824504">
    <property type="component" value="Chromosome"/>
</dbReference>
<dbReference type="EMBL" id="CP079216">
    <property type="protein sequence ID" value="QXT62795.1"/>
    <property type="molecule type" value="Genomic_DNA"/>
</dbReference>
<dbReference type="Pfam" id="PF02720">
    <property type="entry name" value="DUF222"/>
    <property type="match status" value="1"/>
</dbReference>
<evidence type="ECO:0000313" key="3">
    <source>
        <dbReference type="EMBL" id="QXT62795.1"/>
    </source>
</evidence>
<feature type="domain" description="HNH nuclease" evidence="2">
    <location>
        <begin position="326"/>
        <end position="378"/>
    </location>
</feature>
<name>A0ABX8SHM6_9ACTN</name>
<evidence type="ECO:0000259" key="2">
    <source>
        <dbReference type="SMART" id="SM00507"/>
    </source>
</evidence>
<gene>
    <name evidence="3" type="ORF">KDB89_13860</name>
</gene>
<keyword evidence="3" id="KW-0540">Nuclease</keyword>
<keyword evidence="3" id="KW-0255">Endonuclease</keyword>
<protein>
    <submittedName>
        <fullName evidence="3">HNH endonuclease</fullName>
    </submittedName>
</protein>
<keyword evidence="3" id="KW-0378">Hydrolase</keyword>
<evidence type="ECO:0000256" key="1">
    <source>
        <dbReference type="ARBA" id="ARBA00023450"/>
    </source>
</evidence>
<dbReference type="RefSeq" id="WP_219082012.1">
    <property type="nucleotide sequence ID" value="NZ_CP079216.1"/>
</dbReference>
<dbReference type="InterPro" id="IPR003870">
    <property type="entry name" value="DUF222"/>
</dbReference>
<proteinExistence type="inferred from homology"/>
<sequence>METTPAAELARYLDGTVQELAHAHVAGLSFAEQVEILDLLAGFEDRVAALRSTIIREADLTAVKSTDLAPLIHATSRVTAREAAAQVRLAKDLDNYPLLRQAWTDGDLSQAQLRGIIRGLRRIPITLGPAQLDTAQQELLQWHDQLDPQAYEHLGTLLDPHAADQAEARKIELDARTAHATRELLIADDHAGSTLIHGRVPRAIGETFRAQLDALIPTAQSYADAGEPVPSMAARRADALEEWTARLAGDHTLPSNAGDRPVIYLTMTATEAENRETQATLINTGEQLSAAETRRLACDARFARLVLNADGAPLDLGQTRRLFTGPLRRALAARDRGCAFPGCDAPPIACEGHHINPWQNGGETKLTNAALLCPAHHRLVEPDPARPPELQWQVHLDPDTLLPVFTPPTTMPGNRQPRIHHRYLLHSPRLRTAATPCESVTSDRCCSPADGRRLPTLGP</sequence>
<dbReference type="GO" id="GO:0004519">
    <property type="term" value="F:endonuclease activity"/>
    <property type="evidence" value="ECO:0007669"/>
    <property type="project" value="UniProtKB-KW"/>
</dbReference>
<accession>A0ABX8SHM6</accession>
<reference evidence="3 4" key="1">
    <citation type="submission" date="2021-07" db="EMBL/GenBank/DDBJ databases">
        <title>complete genome sequencing of Tessaracoccus sp.J1M15.</title>
        <authorList>
            <person name="Bae J.-W."/>
            <person name="Kim D.-y."/>
        </authorList>
    </citation>
    <scope>NUCLEOTIDE SEQUENCE [LARGE SCALE GENOMIC DNA]</scope>
    <source>
        <strain evidence="3 4">J1M15</strain>
    </source>
</reference>
<evidence type="ECO:0000313" key="4">
    <source>
        <dbReference type="Proteomes" id="UP000824504"/>
    </source>
</evidence>